<organism evidence="10 11">
    <name type="scientific">Phenylobacterium parvum</name>
    <dbReference type="NCBI Taxonomy" id="2201350"/>
    <lineage>
        <taxon>Bacteria</taxon>
        <taxon>Pseudomonadati</taxon>
        <taxon>Pseudomonadota</taxon>
        <taxon>Alphaproteobacteria</taxon>
        <taxon>Caulobacterales</taxon>
        <taxon>Caulobacteraceae</taxon>
        <taxon>Phenylobacterium</taxon>
    </lineage>
</organism>
<name>A0A2Z3HTU3_9CAUL</name>
<dbReference type="InterPro" id="IPR052161">
    <property type="entry name" value="Mycobact_Acyl-CoA_DH"/>
</dbReference>
<feature type="domain" description="Acyl-CoA oxidase/dehydrogenase middle" evidence="8">
    <location>
        <begin position="119"/>
        <end position="213"/>
    </location>
</feature>
<evidence type="ECO:0000256" key="1">
    <source>
        <dbReference type="ARBA" id="ARBA00001974"/>
    </source>
</evidence>
<evidence type="ECO:0000256" key="5">
    <source>
        <dbReference type="ARBA" id="ARBA00023002"/>
    </source>
</evidence>
<dbReference type="EMBL" id="CP029479">
    <property type="protein sequence ID" value="AWM78275.1"/>
    <property type="molecule type" value="Genomic_DNA"/>
</dbReference>
<evidence type="ECO:0000259" key="9">
    <source>
        <dbReference type="Pfam" id="PF02771"/>
    </source>
</evidence>
<feature type="domain" description="Acyl-CoA dehydrogenase/oxidase C-terminal" evidence="7">
    <location>
        <begin position="225"/>
        <end position="379"/>
    </location>
</feature>
<evidence type="ECO:0000256" key="2">
    <source>
        <dbReference type="ARBA" id="ARBA00009347"/>
    </source>
</evidence>
<dbReference type="Gene3D" id="2.40.110.10">
    <property type="entry name" value="Butyryl-CoA Dehydrogenase, subunit A, domain 2"/>
    <property type="match status" value="1"/>
</dbReference>
<dbReference type="InterPro" id="IPR037069">
    <property type="entry name" value="AcylCoA_DH/ox_N_sf"/>
</dbReference>
<evidence type="ECO:0000256" key="4">
    <source>
        <dbReference type="ARBA" id="ARBA00022827"/>
    </source>
</evidence>
<evidence type="ECO:0000259" key="8">
    <source>
        <dbReference type="Pfam" id="PF02770"/>
    </source>
</evidence>
<dbReference type="GO" id="GO:0005886">
    <property type="term" value="C:plasma membrane"/>
    <property type="evidence" value="ECO:0007669"/>
    <property type="project" value="TreeGrafter"/>
</dbReference>
<sequence>MDLSYSAEYEAFRAEVRGFLEANRSQAPGHGGNGLTWQKLLIENGYAARTIPREYGGYGGEPDILKSRIIAEEFARAQLSPGLGGQGISMLVPTLLEVGSEEQKRQFIAPTLRGEMLWCQGYSEPNAGSDLAALATKGVLEGDEWVINGQKIWTSTAHLAHWIFCLVRTEPDAPKHEGISFLLFDMKTPGIEIRPLVDMTGAANFNEVFFTDVRVPAHQIVGRRGEGWKVANAILRHERGSLADPNVMQSRLNALIDLMKAETLDGSRVIDNPIYRDRLMAIQGRVQALRCNDLRLLSAAVNRQSAPLAGMVVKLQGTELRHELEGFAIDVMGELGLLYGDTPRLRGGGSWQRDYMYFLGLIIGGGTSQIQKNIIAERGLDMPREPKLAKA</sequence>
<dbReference type="InterPro" id="IPR046373">
    <property type="entry name" value="Acyl-CoA_Oxase/DH_mid-dom_sf"/>
</dbReference>
<reference evidence="11" key="1">
    <citation type="submission" date="2018-05" db="EMBL/GenBank/DDBJ databases">
        <title>Genome sequencing of Phenylobacterium sp. HYN0004.</title>
        <authorList>
            <person name="Yi H."/>
            <person name="Baek C."/>
        </authorList>
    </citation>
    <scope>NUCLEOTIDE SEQUENCE [LARGE SCALE GENOMIC DNA]</scope>
    <source>
        <strain evidence="11">HYN0004</strain>
    </source>
</reference>
<dbReference type="Proteomes" id="UP000247763">
    <property type="component" value="Chromosome"/>
</dbReference>
<keyword evidence="5 6" id="KW-0560">Oxidoreductase</keyword>
<comment type="similarity">
    <text evidence="2 6">Belongs to the acyl-CoA dehydrogenase family.</text>
</comment>
<keyword evidence="11" id="KW-1185">Reference proteome</keyword>
<proteinExistence type="inferred from homology"/>
<dbReference type="AlphaFoldDB" id="A0A2Z3HTU3"/>
<dbReference type="KEGG" id="phb:HYN04_11240"/>
<dbReference type="PANTHER" id="PTHR43292">
    <property type="entry name" value="ACYL-COA DEHYDROGENASE"/>
    <property type="match status" value="1"/>
</dbReference>
<dbReference type="Gene3D" id="1.20.140.10">
    <property type="entry name" value="Butyryl-CoA Dehydrogenase, subunit A, domain 3"/>
    <property type="match status" value="1"/>
</dbReference>
<dbReference type="RefSeq" id="WP_110450841.1">
    <property type="nucleotide sequence ID" value="NZ_CP029479.1"/>
</dbReference>
<gene>
    <name evidence="10" type="ORF">HYN04_11240</name>
</gene>
<feature type="domain" description="Acyl-CoA dehydrogenase/oxidase N-terminal" evidence="9">
    <location>
        <begin position="7"/>
        <end position="115"/>
    </location>
</feature>
<evidence type="ECO:0000313" key="11">
    <source>
        <dbReference type="Proteomes" id="UP000247763"/>
    </source>
</evidence>
<keyword evidence="3 6" id="KW-0285">Flavoprotein</keyword>
<comment type="cofactor">
    <cofactor evidence="1 6">
        <name>FAD</name>
        <dbReference type="ChEBI" id="CHEBI:57692"/>
    </cofactor>
</comment>
<dbReference type="FunFam" id="2.40.110.10:FF:000011">
    <property type="entry name" value="Acyl-CoA dehydrogenase FadE34"/>
    <property type="match status" value="1"/>
</dbReference>
<dbReference type="GO" id="GO:0050660">
    <property type="term" value="F:flavin adenine dinucleotide binding"/>
    <property type="evidence" value="ECO:0007669"/>
    <property type="project" value="InterPro"/>
</dbReference>
<dbReference type="OrthoDB" id="9775090at2"/>
<accession>A0A2Z3HTU3</accession>
<evidence type="ECO:0000313" key="10">
    <source>
        <dbReference type="EMBL" id="AWM78275.1"/>
    </source>
</evidence>
<dbReference type="InterPro" id="IPR006091">
    <property type="entry name" value="Acyl-CoA_Oxase/DH_mid-dom"/>
</dbReference>
<keyword evidence="4 6" id="KW-0274">FAD</keyword>
<dbReference type="SUPFAM" id="SSF56645">
    <property type="entry name" value="Acyl-CoA dehydrogenase NM domain-like"/>
    <property type="match status" value="1"/>
</dbReference>
<dbReference type="Pfam" id="PF00441">
    <property type="entry name" value="Acyl-CoA_dh_1"/>
    <property type="match status" value="1"/>
</dbReference>
<dbReference type="GO" id="GO:0016627">
    <property type="term" value="F:oxidoreductase activity, acting on the CH-CH group of donors"/>
    <property type="evidence" value="ECO:0007669"/>
    <property type="project" value="InterPro"/>
</dbReference>
<dbReference type="Pfam" id="PF02770">
    <property type="entry name" value="Acyl-CoA_dh_M"/>
    <property type="match status" value="1"/>
</dbReference>
<dbReference type="Pfam" id="PF02771">
    <property type="entry name" value="Acyl-CoA_dh_N"/>
    <property type="match status" value="1"/>
</dbReference>
<evidence type="ECO:0000259" key="7">
    <source>
        <dbReference type="Pfam" id="PF00441"/>
    </source>
</evidence>
<protein>
    <submittedName>
        <fullName evidence="10">Acyl-CoA dehydrogenase</fullName>
    </submittedName>
</protein>
<evidence type="ECO:0000256" key="6">
    <source>
        <dbReference type="RuleBase" id="RU362125"/>
    </source>
</evidence>
<dbReference type="InterPro" id="IPR013786">
    <property type="entry name" value="AcylCoA_DH/ox_N"/>
</dbReference>
<dbReference type="InterPro" id="IPR009075">
    <property type="entry name" value="AcylCo_DH/oxidase_C"/>
</dbReference>
<dbReference type="PANTHER" id="PTHR43292:SF3">
    <property type="entry name" value="ACYL-COA DEHYDROGENASE FADE29"/>
    <property type="match status" value="1"/>
</dbReference>
<evidence type="ECO:0000256" key="3">
    <source>
        <dbReference type="ARBA" id="ARBA00022630"/>
    </source>
</evidence>
<dbReference type="InterPro" id="IPR036250">
    <property type="entry name" value="AcylCo_DH-like_C"/>
</dbReference>
<dbReference type="SUPFAM" id="SSF47203">
    <property type="entry name" value="Acyl-CoA dehydrogenase C-terminal domain-like"/>
    <property type="match status" value="1"/>
</dbReference>
<dbReference type="InterPro" id="IPR009100">
    <property type="entry name" value="AcylCoA_DH/oxidase_NM_dom_sf"/>
</dbReference>
<dbReference type="Gene3D" id="1.10.540.10">
    <property type="entry name" value="Acyl-CoA dehydrogenase/oxidase, N-terminal domain"/>
    <property type="match status" value="1"/>
</dbReference>